<name>A0A060SLL4_PYCCI</name>
<dbReference type="InterPro" id="IPR045072">
    <property type="entry name" value="MKRN-like"/>
</dbReference>
<sequence>MAYSCIKNWRGNEGKSDDIIQAGTTKTCPMCRTSSRFVTPSAYYYPEGHPRKSEVIEKYKASMARVKCKYFERSKPSKRFCPFGKDCFYKHENADGTPFVFEHGASHYMNRGPSRRSRDDIDWETESDAGFEFMLNTISQVLGGSQDMRTALRAVASAFSVDFQPLPYDGPDTVSEEDSDEGEGEGDEEEEDEPYMPLALLASNGADAEVDGAAMEEIPAASDGHSEDHGGDAPMHAARSIFDLDPTIPEFVPSFQLNLRTSRNAASPSYLYDRLRPLPHNPILAVHHEYEGGIERTSTETRSSLRELEERLASDLEQAGAMDQQTSGIDLTSLLLASPTQSPYIDNPSSLATESPDVTLPEALPEHFEEPPAGPQFEVESAFLQDTDPPFMTDGRGRVVWSNATSSRGCEGRRVRAASSSIVHPHIVKPNADLLAAGDDHASPSNHGSPMHHPSQLPQQQLVRRRSLPSVSTSTPIEDKRSAEFITDGRGRVVFASNNQSH</sequence>
<dbReference type="STRING" id="5643.A0A060SLL4"/>
<feature type="zinc finger region" description="C3H1-type" evidence="4">
    <location>
        <begin position="62"/>
        <end position="94"/>
    </location>
</feature>
<dbReference type="InterPro" id="IPR000571">
    <property type="entry name" value="Znf_CCCH"/>
</dbReference>
<dbReference type="HOGENOM" id="CLU_543075_0_0_1"/>
<evidence type="ECO:0000259" key="6">
    <source>
        <dbReference type="PROSITE" id="PS50103"/>
    </source>
</evidence>
<keyword evidence="2 4" id="KW-0863">Zinc-finger</keyword>
<evidence type="ECO:0000313" key="7">
    <source>
        <dbReference type="EMBL" id="CDO73293.1"/>
    </source>
</evidence>
<gene>
    <name evidence="7" type="ORF">BN946_scf185008.g55</name>
</gene>
<comment type="caution">
    <text evidence="7">The sequence shown here is derived from an EMBL/GenBank/DDBJ whole genome shotgun (WGS) entry which is preliminary data.</text>
</comment>
<proteinExistence type="predicted"/>
<dbReference type="PANTHER" id="PTHR11224:SF10">
    <property type="entry name" value="IP09428P-RELATED"/>
    <property type="match status" value="1"/>
</dbReference>
<dbReference type="GO" id="GO:0061630">
    <property type="term" value="F:ubiquitin protein ligase activity"/>
    <property type="evidence" value="ECO:0007669"/>
    <property type="project" value="InterPro"/>
</dbReference>
<dbReference type="Proteomes" id="UP000029665">
    <property type="component" value="Unassembled WGS sequence"/>
</dbReference>
<dbReference type="OMA" id="LCCICYE"/>
<evidence type="ECO:0000256" key="3">
    <source>
        <dbReference type="ARBA" id="ARBA00022833"/>
    </source>
</evidence>
<feature type="compositionally biased region" description="Acidic residues" evidence="5">
    <location>
        <begin position="174"/>
        <end position="194"/>
    </location>
</feature>
<evidence type="ECO:0000256" key="5">
    <source>
        <dbReference type="SAM" id="MobiDB-lite"/>
    </source>
</evidence>
<keyword evidence="8" id="KW-1185">Reference proteome</keyword>
<evidence type="ECO:0000256" key="1">
    <source>
        <dbReference type="ARBA" id="ARBA00022723"/>
    </source>
</evidence>
<dbReference type="PROSITE" id="PS50103">
    <property type="entry name" value="ZF_C3H1"/>
    <property type="match status" value="1"/>
</dbReference>
<protein>
    <recommendedName>
        <fullName evidence="6">C3H1-type domain-containing protein</fullName>
    </recommendedName>
</protein>
<evidence type="ECO:0000256" key="4">
    <source>
        <dbReference type="PROSITE-ProRule" id="PRU00723"/>
    </source>
</evidence>
<dbReference type="PANTHER" id="PTHR11224">
    <property type="entry name" value="MAKORIN-RELATED"/>
    <property type="match status" value="1"/>
</dbReference>
<keyword evidence="1 4" id="KW-0479">Metal-binding</keyword>
<feature type="domain" description="C3H1-type" evidence="6">
    <location>
        <begin position="62"/>
        <end position="94"/>
    </location>
</feature>
<keyword evidence="3 4" id="KW-0862">Zinc</keyword>
<feature type="region of interest" description="Disordered" evidence="5">
    <location>
        <begin position="436"/>
        <end position="484"/>
    </location>
</feature>
<reference evidence="7" key="1">
    <citation type="submission" date="2014-01" db="EMBL/GenBank/DDBJ databases">
        <title>The genome of the white-rot fungus Pycnoporus cinnabarinus: a basidiomycete model with a versatile arsenal for lignocellulosic biomass breakdown.</title>
        <authorList>
            <person name="Levasseur A."/>
            <person name="Lomascolo A."/>
            <person name="Ruiz-Duenas F.J."/>
            <person name="Uzan E."/>
            <person name="Piumi F."/>
            <person name="Kues U."/>
            <person name="Ram A.F.J."/>
            <person name="Murat C."/>
            <person name="Haon M."/>
            <person name="Benoit I."/>
            <person name="Arfi Y."/>
            <person name="Chevret D."/>
            <person name="Drula E."/>
            <person name="Kwon M.J."/>
            <person name="Gouret P."/>
            <person name="Lesage-Meessen L."/>
            <person name="Lombard V."/>
            <person name="Mariette J."/>
            <person name="Noirot C."/>
            <person name="Park J."/>
            <person name="Patyshakuliyeva A."/>
            <person name="Wieneger R.A.B."/>
            <person name="Wosten H.A.B."/>
            <person name="Martin F."/>
            <person name="Coutinho P.M."/>
            <person name="de Vries R."/>
            <person name="Martinez A.T."/>
            <person name="Klopp C."/>
            <person name="Pontarotti P."/>
            <person name="Henrissat B."/>
            <person name="Record E."/>
        </authorList>
    </citation>
    <scope>NUCLEOTIDE SEQUENCE [LARGE SCALE GENOMIC DNA]</scope>
    <source>
        <strain evidence="7">BRFM137</strain>
    </source>
</reference>
<evidence type="ECO:0000313" key="8">
    <source>
        <dbReference type="Proteomes" id="UP000029665"/>
    </source>
</evidence>
<dbReference type="GO" id="GO:0008270">
    <property type="term" value="F:zinc ion binding"/>
    <property type="evidence" value="ECO:0007669"/>
    <property type="project" value="UniProtKB-KW"/>
</dbReference>
<dbReference type="OrthoDB" id="250836at2759"/>
<dbReference type="AlphaFoldDB" id="A0A060SLL4"/>
<evidence type="ECO:0000256" key="2">
    <source>
        <dbReference type="ARBA" id="ARBA00022771"/>
    </source>
</evidence>
<organism evidence="7 8">
    <name type="scientific">Pycnoporus cinnabarinus</name>
    <name type="common">Cinnabar-red polypore</name>
    <name type="synonym">Trametes cinnabarina</name>
    <dbReference type="NCBI Taxonomy" id="5643"/>
    <lineage>
        <taxon>Eukaryota</taxon>
        <taxon>Fungi</taxon>
        <taxon>Dikarya</taxon>
        <taxon>Basidiomycota</taxon>
        <taxon>Agaricomycotina</taxon>
        <taxon>Agaricomycetes</taxon>
        <taxon>Polyporales</taxon>
        <taxon>Polyporaceae</taxon>
        <taxon>Trametes</taxon>
    </lineage>
</organism>
<dbReference type="GO" id="GO:0000209">
    <property type="term" value="P:protein polyubiquitination"/>
    <property type="evidence" value="ECO:0007669"/>
    <property type="project" value="InterPro"/>
</dbReference>
<feature type="region of interest" description="Disordered" evidence="5">
    <location>
        <begin position="166"/>
        <end position="194"/>
    </location>
</feature>
<dbReference type="EMBL" id="CCBP010000120">
    <property type="protein sequence ID" value="CDO73293.1"/>
    <property type="molecule type" value="Genomic_DNA"/>
</dbReference>
<accession>A0A060SLL4</accession>